<dbReference type="InterPro" id="IPR046373">
    <property type="entry name" value="Acyl-CoA_Oxase/DH_mid-dom_sf"/>
</dbReference>
<reference evidence="4" key="1">
    <citation type="submission" date="2022-05" db="EMBL/GenBank/DDBJ databases">
        <title>Sphingomonas sp. strain MG17 Genome sequencing and assembly.</title>
        <authorList>
            <person name="Kim I."/>
        </authorList>
    </citation>
    <scope>NUCLEOTIDE SEQUENCE</scope>
    <source>
        <strain evidence="4">MG17</strain>
    </source>
</reference>
<evidence type="ECO:0000259" key="3">
    <source>
        <dbReference type="Pfam" id="PF02771"/>
    </source>
</evidence>
<dbReference type="Proteomes" id="UP001139451">
    <property type="component" value="Unassembled WGS sequence"/>
</dbReference>
<dbReference type="GO" id="GO:0005886">
    <property type="term" value="C:plasma membrane"/>
    <property type="evidence" value="ECO:0007669"/>
    <property type="project" value="TreeGrafter"/>
</dbReference>
<dbReference type="Gene3D" id="1.10.540.10">
    <property type="entry name" value="Acyl-CoA dehydrogenase/oxidase, N-terminal domain"/>
    <property type="match status" value="1"/>
</dbReference>
<dbReference type="InterPro" id="IPR006091">
    <property type="entry name" value="Acyl-CoA_Oxase/DH_mid-dom"/>
</dbReference>
<evidence type="ECO:0000259" key="2">
    <source>
        <dbReference type="Pfam" id="PF02770"/>
    </source>
</evidence>
<name>A0A9X2HIF2_9SPHN</name>
<dbReference type="InterPro" id="IPR006089">
    <property type="entry name" value="Acyl-CoA_DH_CS"/>
</dbReference>
<dbReference type="PROSITE" id="PS00072">
    <property type="entry name" value="ACYL_COA_DH_1"/>
    <property type="match status" value="1"/>
</dbReference>
<dbReference type="InterPro" id="IPR052161">
    <property type="entry name" value="Mycobact_Acyl-CoA_DH"/>
</dbReference>
<evidence type="ECO:0000256" key="1">
    <source>
        <dbReference type="ARBA" id="ARBA00023002"/>
    </source>
</evidence>
<accession>A0A9X2HIF2</accession>
<dbReference type="AlphaFoldDB" id="A0A9X2HIF2"/>
<comment type="caution">
    <text evidence="4">The sequence shown here is derived from an EMBL/GenBank/DDBJ whole genome shotgun (WGS) entry which is preliminary data.</text>
</comment>
<dbReference type="InterPro" id="IPR013786">
    <property type="entry name" value="AcylCoA_DH/ox_N"/>
</dbReference>
<protein>
    <submittedName>
        <fullName evidence="4">Acyl-CoA dehydrogenase family protein</fullName>
    </submittedName>
</protein>
<proteinExistence type="predicted"/>
<dbReference type="SUPFAM" id="SSF56645">
    <property type="entry name" value="Acyl-CoA dehydrogenase NM domain-like"/>
    <property type="match status" value="1"/>
</dbReference>
<gene>
    <name evidence="4" type="ORF">M9978_13415</name>
</gene>
<dbReference type="EMBL" id="JAMLDX010000010">
    <property type="protein sequence ID" value="MCP3731423.1"/>
    <property type="molecule type" value="Genomic_DNA"/>
</dbReference>
<sequence>MSQFIFPIAPETQEERSLRSRVRLFLETERAAGGFEPAADCWVSGVAPAFSRKLGQMGWIGMTWPKAYGGHALPTLHRLVVTEELLVAGAPVAAHWIADRQSGAQILKFGTEQQKQSILPRIAAGECYTCVGMSEPQAGSDLAAVTTKATKTPTGWTLSGRKIWSTVAHISSYMLVLARTSPADGKNRHVGLSQFLVDLTLPGIEISGIRDIAGHTHFNEVVFDDVQLTDDALLGTEGNGWAQCMGELAMERSGPERFLTTFLLLEHALATMPEAIPPVIVGDLIARLSTLRIMSRGIAYRLQAGEHPDTEAALVKQLGNAFEKHLFATIRGIIAARPEAEVPVALLRLRDEVQLRLPANTLRGGTTEILRGVIARQLGVR</sequence>
<evidence type="ECO:0000313" key="4">
    <source>
        <dbReference type="EMBL" id="MCP3731423.1"/>
    </source>
</evidence>
<dbReference type="RefSeq" id="WP_254294036.1">
    <property type="nucleotide sequence ID" value="NZ_JAMLDX010000010.1"/>
</dbReference>
<dbReference type="InterPro" id="IPR037069">
    <property type="entry name" value="AcylCoA_DH/ox_N_sf"/>
</dbReference>
<dbReference type="GO" id="GO:0050660">
    <property type="term" value="F:flavin adenine dinucleotide binding"/>
    <property type="evidence" value="ECO:0007669"/>
    <property type="project" value="InterPro"/>
</dbReference>
<evidence type="ECO:0000313" key="5">
    <source>
        <dbReference type="Proteomes" id="UP001139451"/>
    </source>
</evidence>
<dbReference type="InterPro" id="IPR009100">
    <property type="entry name" value="AcylCoA_DH/oxidase_NM_dom_sf"/>
</dbReference>
<dbReference type="GO" id="GO:0003995">
    <property type="term" value="F:acyl-CoA dehydrogenase activity"/>
    <property type="evidence" value="ECO:0007669"/>
    <property type="project" value="InterPro"/>
</dbReference>
<feature type="domain" description="Acyl-CoA oxidase/dehydrogenase middle" evidence="2">
    <location>
        <begin position="130"/>
        <end position="226"/>
    </location>
</feature>
<dbReference type="PANTHER" id="PTHR43292:SF4">
    <property type="entry name" value="ACYL-COA DEHYDROGENASE FADE34"/>
    <property type="match status" value="1"/>
</dbReference>
<dbReference type="Pfam" id="PF02770">
    <property type="entry name" value="Acyl-CoA_dh_M"/>
    <property type="match status" value="1"/>
</dbReference>
<feature type="domain" description="Acyl-CoA dehydrogenase/oxidase N-terminal" evidence="3">
    <location>
        <begin position="12"/>
        <end position="126"/>
    </location>
</feature>
<dbReference type="Gene3D" id="2.40.110.10">
    <property type="entry name" value="Butyryl-CoA Dehydrogenase, subunit A, domain 2"/>
    <property type="match status" value="1"/>
</dbReference>
<dbReference type="PANTHER" id="PTHR43292">
    <property type="entry name" value="ACYL-COA DEHYDROGENASE"/>
    <property type="match status" value="1"/>
</dbReference>
<keyword evidence="5" id="KW-1185">Reference proteome</keyword>
<dbReference type="Pfam" id="PF02771">
    <property type="entry name" value="Acyl-CoA_dh_N"/>
    <property type="match status" value="1"/>
</dbReference>
<organism evidence="4 5">
    <name type="scientific">Sphingomonas tagetis</name>
    <dbReference type="NCBI Taxonomy" id="2949092"/>
    <lineage>
        <taxon>Bacteria</taxon>
        <taxon>Pseudomonadati</taxon>
        <taxon>Pseudomonadota</taxon>
        <taxon>Alphaproteobacteria</taxon>
        <taxon>Sphingomonadales</taxon>
        <taxon>Sphingomonadaceae</taxon>
        <taxon>Sphingomonas</taxon>
    </lineage>
</organism>
<keyword evidence="1" id="KW-0560">Oxidoreductase</keyword>